<protein>
    <submittedName>
        <fullName evidence="3">Nicotinamidase/isochorismatase family protein</fullName>
    </submittedName>
</protein>
<organism evidence="3 4">
    <name type="scientific">Labilithrix luteola</name>
    <dbReference type="NCBI Taxonomy" id="1391654"/>
    <lineage>
        <taxon>Bacteria</taxon>
        <taxon>Pseudomonadati</taxon>
        <taxon>Myxococcota</taxon>
        <taxon>Polyangia</taxon>
        <taxon>Polyangiales</taxon>
        <taxon>Labilitrichaceae</taxon>
        <taxon>Labilithrix</taxon>
    </lineage>
</organism>
<dbReference type="Pfam" id="PF00857">
    <property type="entry name" value="Isochorismatase"/>
    <property type="match status" value="1"/>
</dbReference>
<dbReference type="CDD" id="cd00431">
    <property type="entry name" value="cysteine_hydrolases"/>
    <property type="match status" value="1"/>
</dbReference>
<gene>
    <name evidence="3" type="ORF">AKJ09_07032</name>
</gene>
<feature type="domain" description="Isochorismatase-like" evidence="2">
    <location>
        <begin position="10"/>
        <end position="176"/>
    </location>
</feature>
<dbReference type="PANTHER" id="PTHR43540">
    <property type="entry name" value="PEROXYUREIDOACRYLATE/UREIDOACRYLATE AMIDOHYDROLASE-RELATED"/>
    <property type="match status" value="1"/>
</dbReference>
<dbReference type="InterPro" id="IPR036380">
    <property type="entry name" value="Isochorismatase-like_sf"/>
</dbReference>
<evidence type="ECO:0000259" key="2">
    <source>
        <dbReference type="Pfam" id="PF00857"/>
    </source>
</evidence>
<dbReference type="OrthoDB" id="9791276at2"/>
<keyword evidence="1" id="KW-0378">Hydrolase</keyword>
<reference evidence="3 4" key="1">
    <citation type="submission" date="2015-08" db="EMBL/GenBank/DDBJ databases">
        <authorList>
            <person name="Babu N.S."/>
            <person name="Beckwith C.J."/>
            <person name="Beseler K.G."/>
            <person name="Brison A."/>
            <person name="Carone J.V."/>
            <person name="Caskin T.P."/>
            <person name="Diamond M."/>
            <person name="Durham M.E."/>
            <person name="Foxe J.M."/>
            <person name="Go M."/>
            <person name="Henderson B.A."/>
            <person name="Jones I.B."/>
            <person name="McGettigan J.A."/>
            <person name="Micheletti S.J."/>
            <person name="Nasrallah M.E."/>
            <person name="Ortiz D."/>
            <person name="Piller C.R."/>
            <person name="Privatt S.R."/>
            <person name="Schneider S.L."/>
            <person name="Sharp S."/>
            <person name="Smith T.C."/>
            <person name="Stanton J.D."/>
            <person name="Ullery H.E."/>
            <person name="Wilson R.J."/>
            <person name="Serrano M.G."/>
            <person name="Buck G."/>
            <person name="Lee V."/>
            <person name="Wang Y."/>
            <person name="Carvalho R."/>
            <person name="Voegtly L."/>
            <person name="Shi R."/>
            <person name="Duckworth R."/>
            <person name="Johnson A."/>
            <person name="Loviza R."/>
            <person name="Walstead R."/>
            <person name="Shah Z."/>
            <person name="Kiflezghi M."/>
            <person name="Wade K."/>
            <person name="Ball S.L."/>
            <person name="Bradley K.W."/>
            <person name="Asai D.J."/>
            <person name="Bowman C.A."/>
            <person name="Russell D.A."/>
            <person name="Pope W.H."/>
            <person name="Jacobs-Sera D."/>
            <person name="Hendrix R.W."/>
            <person name="Hatfull G.F."/>
        </authorList>
    </citation>
    <scope>NUCLEOTIDE SEQUENCE [LARGE SCALE GENOMIC DNA]</scope>
    <source>
        <strain evidence="3 4">DSM 27648</strain>
    </source>
</reference>
<accession>A0A0K1Q3R2</accession>
<dbReference type="InterPro" id="IPR050272">
    <property type="entry name" value="Isochorismatase-like_hydrls"/>
</dbReference>
<evidence type="ECO:0000256" key="1">
    <source>
        <dbReference type="ARBA" id="ARBA00022801"/>
    </source>
</evidence>
<name>A0A0K1Q3R2_9BACT</name>
<dbReference type="InterPro" id="IPR000868">
    <property type="entry name" value="Isochorismatase-like_dom"/>
</dbReference>
<dbReference type="PATRIC" id="fig|1391654.3.peg.7137"/>
<dbReference type="Proteomes" id="UP000064967">
    <property type="component" value="Chromosome"/>
</dbReference>
<dbReference type="EMBL" id="CP012333">
    <property type="protein sequence ID" value="AKV00369.1"/>
    <property type="molecule type" value="Genomic_DNA"/>
</dbReference>
<dbReference type="SUPFAM" id="SSF52499">
    <property type="entry name" value="Isochorismatase-like hydrolases"/>
    <property type="match status" value="1"/>
</dbReference>
<evidence type="ECO:0000313" key="3">
    <source>
        <dbReference type="EMBL" id="AKV00369.1"/>
    </source>
</evidence>
<keyword evidence="4" id="KW-1185">Reference proteome</keyword>
<dbReference type="KEGG" id="llu:AKJ09_07032"/>
<proteinExistence type="predicted"/>
<dbReference type="GO" id="GO:0016787">
    <property type="term" value="F:hydrolase activity"/>
    <property type="evidence" value="ECO:0007669"/>
    <property type="project" value="UniProtKB-KW"/>
</dbReference>
<dbReference type="PANTHER" id="PTHR43540:SF7">
    <property type="entry name" value="ISOCHORISMATASE FAMILY PROTEIN YECD"/>
    <property type="match status" value="1"/>
</dbReference>
<evidence type="ECO:0000313" key="4">
    <source>
        <dbReference type="Proteomes" id="UP000064967"/>
    </source>
</evidence>
<dbReference type="AlphaFoldDB" id="A0A0K1Q3R2"/>
<sequence>MPFTKLDEKTALVVIDLQKAVLAFPSAHPSGPVLEKAGRLAAAFRKKQWPVVLVNVAGAAPGRTDTGPMNFALPPDWTELVPELDAQPSDIRVTKVVWGAFYGTALDLELRRRSITQIVLCGISTSIGVETTARSAYELGYNVSLAVDAMTDISAEAHDNSVTRIFPRLGETGTTDALLALLEKS</sequence>
<dbReference type="Gene3D" id="3.40.50.850">
    <property type="entry name" value="Isochorismatase-like"/>
    <property type="match status" value="1"/>
</dbReference>
<dbReference type="STRING" id="1391654.AKJ09_07032"/>
<dbReference type="RefSeq" id="WP_146651671.1">
    <property type="nucleotide sequence ID" value="NZ_CP012333.1"/>
</dbReference>